<dbReference type="InterPro" id="IPR051679">
    <property type="entry name" value="DASS-Related_Transporters"/>
</dbReference>
<organism evidence="6">
    <name type="scientific">mine drainage metagenome</name>
    <dbReference type="NCBI Taxonomy" id="410659"/>
    <lineage>
        <taxon>unclassified sequences</taxon>
        <taxon>metagenomes</taxon>
        <taxon>ecological metagenomes</taxon>
    </lineage>
</organism>
<sequence length="90" mass="9234">MLSDTATAALLVPVAIAFSDAAAVSPTAAAVTVTTGAVAAFLTPIGHHGSLLVLRAGNYRFHDFLLLGLPLTVLIGLVTAWIAPRLFPLL</sequence>
<dbReference type="PANTHER" id="PTHR43652">
    <property type="entry name" value="BASIC AMINO ACID ANTIPORTER YFCC-RELATED"/>
    <property type="match status" value="1"/>
</dbReference>
<keyword evidence="4 5" id="KW-0472">Membrane</keyword>
<keyword evidence="3 5" id="KW-1133">Transmembrane helix</keyword>
<dbReference type="EMBL" id="AUZX01011037">
    <property type="protein sequence ID" value="EQD44616.1"/>
    <property type="molecule type" value="Genomic_DNA"/>
</dbReference>
<feature type="transmembrane region" description="Helical" evidence="5">
    <location>
        <begin position="64"/>
        <end position="83"/>
    </location>
</feature>
<evidence type="ECO:0000256" key="5">
    <source>
        <dbReference type="SAM" id="Phobius"/>
    </source>
</evidence>
<name>T0Z9K2_9ZZZZ</name>
<proteinExistence type="predicted"/>
<protein>
    <submittedName>
        <fullName evidence="6">Membrane protein</fullName>
    </submittedName>
</protein>
<evidence type="ECO:0000256" key="3">
    <source>
        <dbReference type="ARBA" id="ARBA00022989"/>
    </source>
</evidence>
<dbReference type="AlphaFoldDB" id="T0Z9K2"/>
<evidence type="ECO:0000256" key="1">
    <source>
        <dbReference type="ARBA" id="ARBA00004141"/>
    </source>
</evidence>
<keyword evidence="2 5" id="KW-0812">Transmembrane</keyword>
<dbReference type="GO" id="GO:0005886">
    <property type="term" value="C:plasma membrane"/>
    <property type="evidence" value="ECO:0007669"/>
    <property type="project" value="TreeGrafter"/>
</dbReference>
<comment type="caution">
    <text evidence="6">The sequence shown here is derived from an EMBL/GenBank/DDBJ whole genome shotgun (WGS) entry which is preliminary data.</text>
</comment>
<evidence type="ECO:0000256" key="4">
    <source>
        <dbReference type="ARBA" id="ARBA00023136"/>
    </source>
</evidence>
<accession>T0Z9K2</accession>
<feature type="transmembrane region" description="Helical" evidence="5">
    <location>
        <begin position="39"/>
        <end position="57"/>
    </location>
</feature>
<comment type="subcellular location">
    <subcellularLocation>
        <location evidence="1">Membrane</location>
        <topology evidence="1">Multi-pass membrane protein</topology>
    </subcellularLocation>
</comment>
<reference evidence="6" key="1">
    <citation type="submission" date="2013-08" db="EMBL/GenBank/DDBJ databases">
        <authorList>
            <person name="Mendez C."/>
            <person name="Richter M."/>
            <person name="Ferrer M."/>
            <person name="Sanchez J."/>
        </authorList>
    </citation>
    <scope>NUCLEOTIDE SEQUENCE</scope>
</reference>
<gene>
    <name evidence="6" type="ORF">B1A_15042</name>
</gene>
<reference evidence="6" key="2">
    <citation type="journal article" date="2014" name="ISME J.">
        <title>Microbial stratification in low pH oxic and suboxic macroscopic growths along an acid mine drainage.</title>
        <authorList>
            <person name="Mendez-Garcia C."/>
            <person name="Mesa V."/>
            <person name="Sprenger R.R."/>
            <person name="Richter M."/>
            <person name="Diez M.S."/>
            <person name="Solano J."/>
            <person name="Bargiela R."/>
            <person name="Golyshina O.V."/>
            <person name="Manteca A."/>
            <person name="Ramos J.L."/>
            <person name="Gallego J.R."/>
            <person name="Llorente I."/>
            <person name="Martins Dos Santos V.A."/>
            <person name="Jensen O.N."/>
            <person name="Pelaez A.I."/>
            <person name="Sanchez J."/>
            <person name="Ferrer M."/>
        </authorList>
    </citation>
    <scope>NUCLEOTIDE SEQUENCE</scope>
</reference>
<evidence type="ECO:0000313" key="6">
    <source>
        <dbReference type="EMBL" id="EQD44616.1"/>
    </source>
</evidence>
<evidence type="ECO:0000256" key="2">
    <source>
        <dbReference type="ARBA" id="ARBA00022692"/>
    </source>
</evidence>
<dbReference type="PANTHER" id="PTHR43652:SF2">
    <property type="entry name" value="BASIC AMINO ACID ANTIPORTER YFCC-RELATED"/>
    <property type="match status" value="1"/>
</dbReference>